<dbReference type="Gene3D" id="1.10.10.10">
    <property type="entry name" value="Winged helix-like DNA-binding domain superfamily/Winged helix DNA-binding domain"/>
    <property type="match status" value="1"/>
</dbReference>
<dbReference type="EMBL" id="JBHUEH010000010">
    <property type="protein sequence ID" value="MFD1884645.1"/>
    <property type="molecule type" value="Genomic_DNA"/>
</dbReference>
<dbReference type="InterPro" id="IPR000944">
    <property type="entry name" value="Tscrpt_reg_Rrf2"/>
</dbReference>
<keyword evidence="1" id="KW-0175">Coiled coil</keyword>
<dbReference type="InterPro" id="IPR036388">
    <property type="entry name" value="WH-like_DNA-bd_sf"/>
</dbReference>
<comment type="caution">
    <text evidence="2">The sequence shown here is derived from an EMBL/GenBank/DDBJ whole genome shotgun (WGS) entry which is preliminary data.</text>
</comment>
<dbReference type="PANTHER" id="PTHR33221">
    <property type="entry name" value="WINGED HELIX-TURN-HELIX TRANSCRIPTIONAL REGULATOR, RRF2 FAMILY"/>
    <property type="match status" value="1"/>
</dbReference>
<protein>
    <submittedName>
        <fullName evidence="2">Rrf2 family transcriptional regulator</fullName>
    </submittedName>
</protein>
<evidence type="ECO:0000313" key="3">
    <source>
        <dbReference type="Proteomes" id="UP001597233"/>
    </source>
</evidence>
<dbReference type="PROSITE" id="PS51197">
    <property type="entry name" value="HTH_RRF2_2"/>
    <property type="match status" value="1"/>
</dbReference>
<keyword evidence="3" id="KW-1185">Reference proteome</keyword>
<dbReference type="Proteomes" id="UP001597233">
    <property type="component" value="Unassembled WGS sequence"/>
</dbReference>
<name>A0ABW4RF68_9BACL</name>
<gene>
    <name evidence="2" type="ORF">ACFSC9_03840</name>
</gene>
<accession>A0ABW4RF68</accession>
<reference evidence="3" key="1">
    <citation type="journal article" date="2019" name="Int. J. Syst. Evol. Microbiol.">
        <title>The Global Catalogue of Microorganisms (GCM) 10K type strain sequencing project: providing services to taxonomists for standard genome sequencing and annotation.</title>
        <authorList>
            <consortium name="The Broad Institute Genomics Platform"/>
            <consortium name="The Broad Institute Genome Sequencing Center for Infectious Disease"/>
            <person name="Wu L."/>
            <person name="Ma J."/>
        </authorList>
    </citation>
    <scope>NUCLEOTIDE SEQUENCE [LARGE SCALE GENOMIC DNA]</scope>
    <source>
        <strain evidence="3">CCUG 54950</strain>
    </source>
</reference>
<proteinExistence type="predicted"/>
<dbReference type="PANTHER" id="PTHR33221:SF15">
    <property type="entry name" value="HTH-TYPE TRANSCRIPTIONAL REGULATOR YWGB-RELATED"/>
    <property type="match status" value="1"/>
</dbReference>
<sequence length="150" mass="16673">MAYNSRFAVAIHTLSLLDSTEGRITSELIAGSVNTNPVVIRRMISLLTKAGILRTQPGVAGAQLTRPAGEITLLDVYRAVQNDSRDDLFAIHENPNPNCDIGRNIQQELEQVFARAQRAMEGELEQITLRQVTTDLQQMEEIRQTISQQG</sequence>
<organism evidence="2 3">
    <name type="scientific">Paenibacillus wenxiniae</name>
    <dbReference type="NCBI Taxonomy" id="1636843"/>
    <lineage>
        <taxon>Bacteria</taxon>
        <taxon>Bacillati</taxon>
        <taxon>Bacillota</taxon>
        <taxon>Bacilli</taxon>
        <taxon>Bacillales</taxon>
        <taxon>Paenibacillaceae</taxon>
        <taxon>Paenibacillus</taxon>
    </lineage>
</organism>
<feature type="coiled-coil region" evidence="1">
    <location>
        <begin position="106"/>
        <end position="149"/>
    </location>
</feature>
<dbReference type="RefSeq" id="WP_347324294.1">
    <property type="nucleotide sequence ID" value="NZ_JBCGUH010000003.1"/>
</dbReference>
<evidence type="ECO:0000313" key="2">
    <source>
        <dbReference type="EMBL" id="MFD1884645.1"/>
    </source>
</evidence>
<dbReference type="SUPFAM" id="SSF46785">
    <property type="entry name" value="Winged helix' DNA-binding domain"/>
    <property type="match status" value="1"/>
</dbReference>
<evidence type="ECO:0000256" key="1">
    <source>
        <dbReference type="SAM" id="Coils"/>
    </source>
</evidence>
<dbReference type="InterPro" id="IPR036390">
    <property type="entry name" value="WH_DNA-bd_sf"/>
</dbReference>
<dbReference type="Pfam" id="PF02082">
    <property type="entry name" value="Rrf2"/>
    <property type="match status" value="1"/>
</dbReference>